<sequence length="55" mass="6529">MLLNIPDLKRLKICLEDFLALRTIRRERVKQLSNDYSSDKESIKSEKCKLGDYLK</sequence>
<dbReference type="EMBL" id="FMTE01000006">
    <property type="protein sequence ID" value="SCW39540.1"/>
    <property type="molecule type" value="Genomic_DNA"/>
</dbReference>
<proteinExistence type="predicted"/>
<dbReference type="Gene3D" id="1.10.3160.10">
    <property type="entry name" value="Bbcrasp-1"/>
    <property type="match status" value="1"/>
</dbReference>
<reference evidence="2" key="1">
    <citation type="submission" date="2016-10" db="EMBL/GenBank/DDBJ databases">
        <authorList>
            <person name="Varghese N."/>
            <person name="Submissions S."/>
        </authorList>
    </citation>
    <scope>NUCLEOTIDE SEQUENCE [LARGE SCALE GENOMIC DNA]</scope>
    <source>
        <strain evidence="2">ATCC 51557</strain>
    </source>
</reference>
<accession>A0A1G4Q4L6</accession>
<dbReference type="RefSeq" id="WP_143280323.1">
    <property type="nucleotide sequence ID" value="NZ_CP179488.1"/>
</dbReference>
<evidence type="ECO:0000313" key="2">
    <source>
        <dbReference type="Proteomes" id="UP000199262"/>
    </source>
</evidence>
<dbReference type="OrthoDB" id="352858at2"/>
<organism evidence="1 2">
    <name type="scientific">Borreliella japonica</name>
    <name type="common">Borrelia japonica</name>
    <dbReference type="NCBI Taxonomy" id="34095"/>
    <lineage>
        <taxon>Bacteria</taxon>
        <taxon>Pseudomonadati</taxon>
        <taxon>Spirochaetota</taxon>
        <taxon>Spirochaetia</taxon>
        <taxon>Spirochaetales</taxon>
        <taxon>Borreliaceae</taxon>
        <taxon>Borreliella</taxon>
    </lineage>
</organism>
<dbReference type="Proteomes" id="UP000199262">
    <property type="component" value="Unassembled WGS sequence"/>
</dbReference>
<gene>
    <name evidence="1" type="ORF">SAMN02983004_00917</name>
</gene>
<dbReference type="Pfam" id="PF05714">
    <property type="entry name" value="PFam54_60"/>
    <property type="match status" value="1"/>
</dbReference>
<dbReference type="InterPro" id="IPR008421">
    <property type="entry name" value="Borrelia_lipoprotein_PFam54/60"/>
</dbReference>
<keyword evidence="2" id="KW-1185">Reference proteome</keyword>
<dbReference type="AlphaFoldDB" id="A0A1G4Q4L6"/>
<evidence type="ECO:0000313" key="1">
    <source>
        <dbReference type="EMBL" id="SCW39540.1"/>
    </source>
</evidence>
<name>A0A1G4Q4L6_BORJA</name>
<protein>
    <submittedName>
        <fullName evidence="1">Lipoprotein</fullName>
    </submittedName>
</protein>
<keyword evidence="1" id="KW-0449">Lipoprotein</keyword>